<dbReference type="KEGG" id="brq:CIT40_18320"/>
<feature type="region of interest" description="Disordered" evidence="1">
    <location>
        <begin position="36"/>
        <end position="61"/>
    </location>
</feature>
<reference evidence="2 3" key="2">
    <citation type="journal article" date="2019" name="Int. J. Syst. Evol. Microbiol.">
        <title>Description and complete genome sequence of Bradyrhizobium amphicarpaeae sp. nov., harbouring photosystem and nitrogen-fixation genes.</title>
        <authorList>
            <person name="Bromfield E.S.P."/>
            <person name="Cloutier S."/>
            <person name="Nguyen H.D.T."/>
        </authorList>
    </citation>
    <scope>NUCLEOTIDE SEQUENCE [LARGE SCALE GENOMIC DNA]</scope>
    <source>
        <strain evidence="2 3">39S1MB</strain>
    </source>
</reference>
<evidence type="ECO:0000256" key="1">
    <source>
        <dbReference type="SAM" id="MobiDB-lite"/>
    </source>
</evidence>
<dbReference type="Proteomes" id="UP000215884">
    <property type="component" value="Chromosome"/>
</dbReference>
<evidence type="ECO:0000313" key="2">
    <source>
        <dbReference type="EMBL" id="AWM01798.1"/>
    </source>
</evidence>
<dbReference type="OrthoDB" id="8254487at2"/>
<accession>A0A2U8PX62</accession>
<protein>
    <submittedName>
        <fullName evidence="2">Uncharacterized protein</fullName>
    </submittedName>
</protein>
<name>A0A2U8PX62_9BRAD</name>
<dbReference type="EMBL" id="CP029426">
    <property type="protein sequence ID" value="AWM01798.1"/>
    <property type="molecule type" value="Genomic_DNA"/>
</dbReference>
<proteinExistence type="predicted"/>
<evidence type="ECO:0000313" key="3">
    <source>
        <dbReference type="Proteomes" id="UP000215884"/>
    </source>
</evidence>
<keyword evidence="3" id="KW-1185">Reference proteome</keyword>
<dbReference type="AlphaFoldDB" id="A0A2U8PX62"/>
<dbReference type="RefSeq" id="WP_094891975.1">
    <property type="nucleotide sequence ID" value="NZ_CP029426.2"/>
</dbReference>
<organism evidence="2 3">
    <name type="scientific">Bradyrhizobium amphicarpaeae</name>
    <dbReference type="NCBI Taxonomy" id="1404768"/>
    <lineage>
        <taxon>Bacteria</taxon>
        <taxon>Pseudomonadati</taxon>
        <taxon>Pseudomonadota</taxon>
        <taxon>Alphaproteobacteria</taxon>
        <taxon>Hyphomicrobiales</taxon>
        <taxon>Nitrobacteraceae</taxon>
        <taxon>Bradyrhizobium</taxon>
    </lineage>
</organism>
<sequence>MTKIVRFASKSELERQRLIREARAIYDSIFPPDIPAGGCAHDPSGQPAAHEAAAEIQSKRQ</sequence>
<gene>
    <name evidence="2" type="ORF">CIT40_18320</name>
</gene>
<reference evidence="2 3" key="1">
    <citation type="journal article" date="2017" name="Syst. Appl. Microbiol.">
        <title>Soybeans inoculated with root zone soils of Canadian native legumes harbour diverse and novel Bradyrhizobium spp. that possess agricultural potential.</title>
        <authorList>
            <person name="Bromfield E.S.P."/>
            <person name="Cloutier S."/>
            <person name="Tambong J.T."/>
            <person name="Tran Thi T.V."/>
        </authorList>
    </citation>
    <scope>NUCLEOTIDE SEQUENCE [LARGE SCALE GENOMIC DNA]</scope>
    <source>
        <strain evidence="2 3">39S1MB</strain>
    </source>
</reference>